<proteinExistence type="predicted"/>
<comment type="subcellular location">
    <subcellularLocation>
        <location evidence="1">Cell membrane</location>
        <topology evidence="1">Multi-pass membrane protein</topology>
    </subcellularLocation>
</comment>
<dbReference type="PANTHER" id="PTHR32507:SF7">
    <property type="entry name" value="K(+)_H(+) ANTIPORTER NHAP2"/>
    <property type="match status" value="1"/>
</dbReference>
<feature type="transmembrane region" description="Helical" evidence="9">
    <location>
        <begin position="55"/>
        <end position="73"/>
    </location>
</feature>
<dbReference type="SUPFAM" id="SSF116726">
    <property type="entry name" value="TrkA C-terminal domain-like"/>
    <property type="match status" value="2"/>
</dbReference>
<keyword evidence="12" id="KW-1185">Reference proteome</keyword>
<dbReference type="Pfam" id="PF00999">
    <property type="entry name" value="Na_H_Exchanger"/>
    <property type="match status" value="1"/>
</dbReference>
<dbReference type="InterPro" id="IPR038770">
    <property type="entry name" value="Na+/solute_symporter_sf"/>
</dbReference>
<gene>
    <name evidence="11" type="ORF">N5B56_00125</name>
</gene>
<accession>A0ABT2LW18</accession>
<dbReference type="Pfam" id="PF02080">
    <property type="entry name" value="TrkA_C"/>
    <property type="match status" value="1"/>
</dbReference>
<evidence type="ECO:0000256" key="9">
    <source>
        <dbReference type="SAM" id="Phobius"/>
    </source>
</evidence>
<evidence type="ECO:0000256" key="8">
    <source>
        <dbReference type="ARBA" id="ARBA00023136"/>
    </source>
</evidence>
<feature type="transmembrane region" description="Helical" evidence="9">
    <location>
        <begin position="332"/>
        <end position="352"/>
    </location>
</feature>
<dbReference type="InterPro" id="IPR036721">
    <property type="entry name" value="RCK_C_sf"/>
</dbReference>
<dbReference type="InterPro" id="IPR006037">
    <property type="entry name" value="RCK_C"/>
</dbReference>
<dbReference type="Gene3D" id="1.20.1530.20">
    <property type="match status" value="1"/>
</dbReference>
<keyword evidence="6 9" id="KW-1133">Transmembrane helix</keyword>
<feature type="transmembrane region" description="Helical" evidence="9">
    <location>
        <begin position="293"/>
        <end position="320"/>
    </location>
</feature>
<name>A0ABT2LW18_9FIRM</name>
<protein>
    <submittedName>
        <fullName evidence="11">Potassium/proton antiporter</fullName>
    </submittedName>
</protein>
<evidence type="ECO:0000256" key="2">
    <source>
        <dbReference type="ARBA" id="ARBA00022448"/>
    </source>
</evidence>
<feature type="domain" description="RCK C-terminal" evidence="10">
    <location>
        <begin position="395"/>
        <end position="460"/>
    </location>
</feature>
<keyword evidence="8 9" id="KW-0472">Membrane</keyword>
<reference evidence="11" key="1">
    <citation type="submission" date="2022-09" db="EMBL/GenBank/DDBJ databases">
        <title>Eubacterium sp. LFL-14 isolated from human feces.</title>
        <authorList>
            <person name="Liu F."/>
        </authorList>
    </citation>
    <scope>NUCLEOTIDE SEQUENCE</scope>
    <source>
        <strain evidence="11">LFL-14</strain>
    </source>
</reference>
<feature type="domain" description="RCK C-terminal" evidence="10">
    <location>
        <begin position="461"/>
        <end position="529"/>
    </location>
</feature>
<feature type="transmembrane region" description="Helical" evidence="9">
    <location>
        <begin position="28"/>
        <end position="46"/>
    </location>
</feature>
<feature type="transmembrane region" description="Helical" evidence="9">
    <location>
        <begin position="185"/>
        <end position="207"/>
    </location>
</feature>
<keyword evidence="4" id="KW-1003">Cell membrane</keyword>
<feature type="transmembrane region" description="Helical" evidence="9">
    <location>
        <begin position="85"/>
        <end position="110"/>
    </location>
</feature>
<evidence type="ECO:0000313" key="12">
    <source>
        <dbReference type="Proteomes" id="UP001431199"/>
    </source>
</evidence>
<evidence type="ECO:0000313" key="11">
    <source>
        <dbReference type="EMBL" id="MCT7397491.1"/>
    </source>
</evidence>
<organism evidence="11 12">
    <name type="scientific">Eubacterium album</name>
    <dbReference type="NCBI Taxonomy" id="2978477"/>
    <lineage>
        <taxon>Bacteria</taxon>
        <taxon>Bacillati</taxon>
        <taxon>Bacillota</taxon>
        <taxon>Clostridia</taxon>
        <taxon>Eubacteriales</taxon>
        <taxon>Eubacteriaceae</taxon>
        <taxon>Eubacterium</taxon>
    </lineage>
</organism>
<dbReference type="EMBL" id="JAODBU010000001">
    <property type="protein sequence ID" value="MCT7397491.1"/>
    <property type="molecule type" value="Genomic_DNA"/>
</dbReference>
<evidence type="ECO:0000259" key="10">
    <source>
        <dbReference type="PROSITE" id="PS51202"/>
    </source>
</evidence>
<keyword evidence="2" id="KW-0813">Transport</keyword>
<keyword evidence="3" id="KW-0050">Antiport</keyword>
<evidence type="ECO:0000256" key="5">
    <source>
        <dbReference type="ARBA" id="ARBA00022692"/>
    </source>
</evidence>
<dbReference type="NCBIfam" id="NF003715">
    <property type="entry name" value="PRK05326.1-2"/>
    <property type="match status" value="1"/>
</dbReference>
<dbReference type="InterPro" id="IPR006153">
    <property type="entry name" value="Cation/H_exchanger_TM"/>
</dbReference>
<feature type="transmembrane region" description="Helical" evidence="9">
    <location>
        <begin position="219"/>
        <end position="249"/>
    </location>
</feature>
<feature type="transmembrane region" description="Helical" evidence="9">
    <location>
        <begin position="261"/>
        <end position="287"/>
    </location>
</feature>
<dbReference type="NCBIfam" id="NF003716">
    <property type="entry name" value="PRK05326.1-3"/>
    <property type="match status" value="1"/>
</dbReference>
<dbReference type="PROSITE" id="PS51202">
    <property type="entry name" value="RCK_C"/>
    <property type="match status" value="2"/>
</dbReference>
<sequence length="529" mass="58132">MAITLTCVSLILFLCIIADKFSGKFGMPTLILFMGIGMIFGSDGIFKIAFSNYEFAEKICMLALCFIMFYGGFNTKWATAKTVALKAILLSTIGVIITATITGLFCYIILKFSFVESFLIGSVLSSTDAASVFSILRKKKLNLKNGTASLLEIESGSNDPVSYMLTIIGISLFNSKSLSTIPLMIFSQIFFGLLIGVSFAFIGLFIIKKTTIISNGLDTIFMIALILASFGISLYINGNALLSVYLLGIILGNTKIKNKDILIPFFDGITGLAQILIFFLLGLLAFPHKFPDIAMPSLCIVAILTLIARPIAVFALLIPFKCSIKQCLLTSWSGLRGAASIVFSIMVVAGNPDISLDIFHIVFMVALFSVSIQGTLIPKIANKLKMIDNNEDVRKTFNDYKEDSSITLMRMYIPKGHNWENKLISDVSMPTNSLALMIKRNGTTIIPKGDTMILAKDTLILSVPSYEPSGQENLKEIKIQSTDKWCNKTIQELNLPENVLIALIKRGEDNLIPDGNTLIKENDFVVLYK</sequence>
<dbReference type="PANTHER" id="PTHR32507">
    <property type="entry name" value="NA(+)/H(+) ANTIPORTER 1"/>
    <property type="match status" value="1"/>
</dbReference>
<feature type="transmembrane region" description="Helical" evidence="9">
    <location>
        <begin position="117"/>
        <end position="136"/>
    </location>
</feature>
<evidence type="ECO:0000256" key="7">
    <source>
        <dbReference type="ARBA" id="ARBA00023065"/>
    </source>
</evidence>
<evidence type="ECO:0000256" key="6">
    <source>
        <dbReference type="ARBA" id="ARBA00022989"/>
    </source>
</evidence>
<keyword evidence="7" id="KW-0406">Ion transport</keyword>
<feature type="transmembrane region" description="Helical" evidence="9">
    <location>
        <begin position="358"/>
        <end position="377"/>
    </location>
</feature>
<dbReference type="RefSeq" id="WP_022089509.1">
    <property type="nucleotide sequence ID" value="NZ_JAODBU010000001.1"/>
</dbReference>
<dbReference type="Gene3D" id="3.30.70.1450">
    <property type="entry name" value="Regulator of K+ conductance, C-terminal domain"/>
    <property type="match status" value="2"/>
</dbReference>
<evidence type="ECO:0000256" key="3">
    <source>
        <dbReference type="ARBA" id="ARBA00022449"/>
    </source>
</evidence>
<dbReference type="Proteomes" id="UP001431199">
    <property type="component" value="Unassembled WGS sequence"/>
</dbReference>
<evidence type="ECO:0000256" key="4">
    <source>
        <dbReference type="ARBA" id="ARBA00022475"/>
    </source>
</evidence>
<comment type="caution">
    <text evidence="11">The sequence shown here is derived from an EMBL/GenBank/DDBJ whole genome shotgun (WGS) entry which is preliminary data.</text>
</comment>
<evidence type="ECO:0000256" key="1">
    <source>
        <dbReference type="ARBA" id="ARBA00004651"/>
    </source>
</evidence>
<keyword evidence="5 9" id="KW-0812">Transmembrane</keyword>